<proteinExistence type="predicted"/>
<dbReference type="InterPro" id="IPR006912">
    <property type="entry name" value="Harbinger_derived_prot"/>
</dbReference>
<comment type="caution">
    <text evidence="1">The sequence shown here is derived from an EMBL/GenBank/DDBJ whole genome shotgun (WGS) entry which is preliminary data.</text>
</comment>
<dbReference type="AlphaFoldDB" id="A0A371G1C6"/>
<gene>
    <name evidence="1" type="ORF">CR513_34600</name>
</gene>
<reference evidence="1" key="1">
    <citation type="submission" date="2018-05" db="EMBL/GenBank/DDBJ databases">
        <title>Draft genome of Mucuna pruriens seed.</title>
        <authorList>
            <person name="Nnadi N.E."/>
            <person name="Vos R."/>
            <person name="Hasami M.H."/>
            <person name="Devisetty U.K."/>
            <person name="Aguiy J.C."/>
        </authorList>
    </citation>
    <scope>NUCLEOTIDE SEQUENCE [LARGE SCALE GENOMIC DNA]</scope>
    <source>
        <strain evidence="1">JCA_2017</strain>
    </source>
</reference>
<dbReference type="OrthoDB" id="1386480at2759"/>
<dbReference type="PANTHER" id="PTHR47150">
    <property type="entry name" value="OS12G0169200 PROTEIN"/>
    <property type="match status" value="1"/>
</dbReference>
<dbReference type="Proteomes" id="UP000257109">
    <property type="component" value="Unassembled WGS sequence"/>
</dbReference>
<dbReference type="EMBL" id="QJKJ01007071">
    <property type="protein sequence ID" value="RDX84364.1"/>
    <property type="molecule type" value="Genomic_DNA"/>
</dbReference>
<accession>A0A371G1C6</accession>
<dbReference type="Pfam" id="PF04827">
    <property type="entry name" value="Plant_tran"/>
    <property type="match status" value="1"/>
</dbReference>
<keyword evidence="2" id="KW-1185">Reference proteome</keyword>
<evidence type="ECO:0000313" key="1">
    <source>
        <dbReference type="EMBL" id="RDX84364.1"/>
    </source>
</evidence>
<evidence type="ECO:0000313" key="2">
    <source>
        <dbReference type="Proteomes" id="UP000257109"/>
    </source>
</evidence>
<feature type="non-terminal residue" evidence="1">
    <location>
        <position position="1"/>
    </location>
</feature>
<protein>
    <submittedName>
        <fullName evidence="1">Uncharacterized protein</fullName>
    </submittedName>
</protein>
<name>A0A371G1C6_MUCPR</name>
<sequence>MSDNVNEHVHIDKKCLEKFVKRVNKLFGIEYLRKSSNNDVKHLLKIWDAHGFPHYKQWCRMTCGFYMNSFGIVGSNYDIKFLNQSNIFNNVMQEQAHEKIVPSRSRTTRKDVDRTFEVLQSGFAIIRDSTQSWSMDTLKQIIYACII</sequence>
<organism evidence="1 2">
    <name type="scientific">Mucuna pruriens</name>
    <name type="common">Velvet bean</name>
    <name type="synonym">Dolichos pruriens</name>
    <dbReference type="NCBI Taxonomy" id="157652"/>
    <lineage>
        <taxon>Eukaryota</taxon>
        <taxon>Viridiplantae</taxon>
        <taxon>Streptophyta</taxon>
        <taxon>Embryophyta</taxon>
        <taxon>Tracheophyta</taxon>
        <taxon>Spermatophyta</taxon>
        <taxon>Magnoliopsida</taxon>
        <taxon>eudicotyledons</taxon>
        <taxon>Gunneridae</taxon>
        <taxon>Pentapetalae</taxon>
        <taxon>rosids</taxon>
        <taxon>fabids</taxon>
        <taxon>Fabales</taxon>
        <taxon>Fabaceae</taxon>
        <taxon>Papilionoideae</taxon>
        <taxon>50 kb inversion clade</taxon>
        <taxon>NPAAA clade</taxon>
        <taxon>indigoferoid/millettioid clade</taxon>
        <taxon>Phaseoleae</taxon>
        <taxon>Mucuna</taxon>
    </lineage>
</organism>
<dbReference type="PANTHER" id="PTHR47150:SF7">
    <property type="entry name" value="NUCLEASE"/>
    <property type="match status" value="1"/>
</dbReference>